<sequence>MSHGEIQEKAIAEFVKNVTMMEKENVKEFPAGKPFFNGERPGYLDVVAAGSALRWIKVIERATGVKLVDEERTPLVHSWLATFVDLGVTKDTMPEMERIFVKAVEVREKLLASTTN</sequence>
<reference evidence="1" key="1">
    <citation type="journal article" date="2023" name="Nat. Commun.">
        <title>Diploid and tetraploid genomes of Acorus and the evolution of monocots.</title>
        <authorList>
            <person name="Ma L."/>
            <person name="Liu K.W."/>
            <person name="Li Z."/>
            <person name="Hsiao Y.Y."/>
            <person name="Qi Y."/>
            <person name="Fu T."/>
            <person name="Tang G.D."/>
            <person name="Zhang D."/>
            <person name="Sun W.H."/>
            <person name="Liu D.K."/>
            <person name="Li Y."/>
            <person name="Chen G.Z."/>
            <person name="Liu X.D."/>
            <person name="Liao X.Y."/>
            <person name="Jiang Y.T."/>
            <person name="Yu X."/>
            <person name="Hao Y."/>
            <person name="Huang J."/>
            <person name="Zhao X.W."/>
            <person name="Ke S."/>
            <person name="Chen Y.Y."/>
            <person name="Wu W.L."/>
            <person name="Hsu J.L."/>
            <person name="Lin Y.F."/>
            <person name="Huang M.D."/>
            <person name="Li C.Y."/>
            <person name="Huang L."/>
            <person name="Wang Z.W."/>
            <person name="Zhao X."/>
            <person name="Zhong W.Y."/>
            <person name="Peng D.H."/>
            <person name="Ahmad S."/>
            <person name="Lan S."/>
            <person name="Zhang J.S."/>
            <person name="Tsai W.C."/>
            <person name="Van de Peer Y."/>
            <person name="Liu Z.J."/>
        </authorList>
    </citation>
    <scope>NUCLEOTIDE SEQUENCE</scope>
    <source>
        <strain evidence="1">SCP</strain>
    </source>
</reference>
<dbReference type="AlphaFoldDB" id="A0AAV9AA26"/>
<dbReference type="InterPro" id="IPR045074">
    <property type="entry name" value="GST_C_Tau"/>
</dbReference>
<dbReference type="Proteomes" id="UP001179952">
    <property type="component" value="Unassembled WGS sequence"/>
</dbReference>
<dbReference type="GO" id="GO:0004364">
    <property type="term" value="F:glutathione transferase activity"/>
    <property type="evidence" value="ECO:0007669"/>
    <property type="project" value="InterPro"/>
</dbReference>
<dbReference type="EMBL" id="JAUJYN010000011">
    <property type="protein sequence ID" value="KAK1261034.1"/>
    <property type="molecule type" value="Genomic_DNA"/>
</dbReference>
<dbReference type="InterPro" id="IPR036282">
    <property type="entry name" value="Glutathione-S-Trfase_C_sf"/>
</dbReference>
<name>A0AAV9AA26_ACOGR</name>
<proteinExistence type="predicted"/>
<gene>
    <name evidence="1" type="ORF">QJS04_geneDACA013424</name>
</gene>
<organism evidence="1 2">
    <name type="scientific">Acorus gramineus</name>
    <name type="common">Dwarf sweet flag</name>
    <dbReference type="NCBI Taxonomy" id="55184"/>
    <lineage>
        <taxon>Eukaryota</taxon>
        <taxon>Viridiplantae</taxon>
        <taxon>Streptophyta</taxon>
        <taxon>Embryophyta</taxon>
        <taxon>Tracheophyta</taxon>
        <taxon>Spermatophyta</taxon>
        <taxon>Magnoliopsida</taxon>
        <taxon>Liliopsida</taxon>
        <taxon>Acoraceae</taxon>
        <taxon>Acorus</taxon>
    </lineage>
</organism>
<keyword evidence="2" id="KW-1185">Reference proteome</keyword>
<comment type="caution">
    <text evidence="1">The sequence shown here is derived from an EMBL/GenBank/DDBJ whole genome shotgun (WGS) entry which is preliminary data.</text>
</comment>
<protein>
    <submittedName>
        <fullName evidence="1">Glutathione S-transferase U17</fullName>
    </submittedName>
</protein>
<dbReference type="SUPFAM" id="SSF47616">
    <property type="entry name" value="GST C-terminal domain-like"/>
    <property type="match status" value="1"/>
</dbReference>
<dbReference type="CDD" id="cd03185">
    <property type="entry name" value="GST_C_Tau"/>
    <property type="match status" value="1"/>
</dbReference>
<reference evidence="1" key="2">
    <citation type="submission" date="2023-06" db="EMBL/GenBank/DDBJ databases">
        <authorList>
            <person name="Ma L."/>
            <person name="Liu K.-W."/>
            <person name="Li Z."/>
            <person name="Hsiao Y.-Y."/>
            <person name="Qi Y."/>
            <person name="Fu T."/>
            <person name="Tang G."/>
            <person name="Zhang D."/>
            <person name="Sun W.-H."/>
            <person name="Liu D.-K."/>
            <person name="Li Y."/>
            <person name="Chen G.-Z."/>
            <person name="Liu X.-D."/>
            <person name="Liao X.-Y."/>
            <person name="Jiang Y.-T."/>
            <person name="Yu X."/>
            <person name="Hao Y."/>
            <person name="Huang J."/>
            <person name="Zhao X.-W."/>
            <person name="Ke S."/>
            <person name="Chen Y.-Y."/>
            <person name="Wu W.-L."/>
            <person name="Hsu J.-L."/>
            <person name="Lin Y.-F."/>
            <person name="Huang M.-D."/>
            <person name="Li C.-Y."/>
            <person name="Huang L."/>
            <person name="Wang Z.-W."/>
            <person name="Zhao X."/>
            <person name="Zhong W.-Y."/>
            <person name="Peng D.-H."/>
            <person name="Ahmad S."/>
            <person name="Lan S."/>
            <person name="Zhang J.-S."/>
            <person name="Tsai W.-C."/>
            <person name="Van De Peer Y."/>
            <person name="Liu Z.-J."/>
        </authorList>
    </citation>
    <scope>NUCLEOTIDE SEQUENCE</scope>
    <source>
        <strain evidence="1">SCP</strain>
        <tissue evidence="1">Leaves</tissue>
    </source>
</reference>
<accession>A0AAV9AA26</accession>
<evidence type="ECO:0000313" key="1">
    <source>
        <dbReference type="EMBL" id="KAK1261034.1"/>
    </source>
</evidence>
<evidence type="ECO:0000313" key="2">
    <source>
        <dbReference type="Proteomes" id="UP001179952"/>
    </source>
</evidence>
<dbReference type="GO" id="GO:0006749">
    <property type="term" value="P:glutathione metabolic process"/>
    <property type="evidence" value="ECO:0007669"/>
    <property type="project" value="InterPro"/>
</dbReference>
<dbReference type="Gene3D" id="1.20.1050.10">
    <property type="match status" value="1"/>
</dbReference>